<reference evidence="1" key="1">
    <citation type="journal article" date="1991" name="Gene">
        <title>Characterisation of a Pseudomonas aeruginosa twitching motility gene and evidence for a specialised protein export system widespread in eubacteria.</title>
        <authorList>
            <person name="Whitchurch C.B."/>
            <person name="Hobbs M."/>
            <person name="Livingston S.P."/>
            <person name="Krishnapillai V."/>
            <person name="Mattick J.S."/>
        </authorList>
    </citation>
    <scope>NUCLEOTIDE SEQUENCE</scope>
    <source>
        <strain evidence="1">PAO1</strain>
    </source>
</reference>
<proteinExistence type="predicted"/>
<dbReference type="PIR" id="JN0058">
    <property type="entry name" value="JN0058"/>
</dbReference>
<evidence type="ECO:0000313" key="1">
    <source>
        <dbReference type="EMBL" id="AAA25962.1"/>
    </source>
</evidence>
<protein>
    <submittedName>
        <fullName evidence="1">Uncharacterized protein</fullName>
    </submittedName>
</protein>
<accession>Q8VVL7</accession>
<dbReference type="AlphaFoldDB" id="Q8VVL7"/>
<sequence>MRAATFAIFSAIVDITCALWKCGRRRLDALETAGLDGHLPVPVSRFRVWRRTPRVSWKHPGSSGVFLVRDGGFGGILPACL</sequence>
<name>Q8VVL7_PSEAI</name>
<organism evidence="1">
    <name type="scientific">Pseudomonas aeruginosa</name>
    <dbReference type="NCBI Taxonomy" id="287"/>
    <lineage>
        <taxon>Bacteria</taxon>
        <taxon>Pseudomonadati</taxon>
        <taxon>Pseudomonadota</taxon>
        <taxon>Gammaproteobacteria</taxon>
        <taxon>Pseudomonadales</taxon>
        <taxon>Pseudomonadaceae</taxon>
        <taxon>Pseudomonas</taxon>
    </lineage>
</organism>
<dbReference type="EMBL" id="M55524">
    <property type="protein sequence ID" value="AAA25962.1"/>
    <property type="molecule type" value="Genomic_DNA"/>
</dbReference>